<keyword evidence="2" id="KW-0732">Signal</keyword>
<dbReference type="InterPro" id="IPR058110">
    <property type="entry name" value="GCG_CRPN_dom"/>
</dbReference>
<feature type="region of interest" description="Disordered" evidence="1">
    <location>
        <begin position="59"/>
        <end position="108"/>
    </location>
</feature>
<gene>
    <name evidence="3" type="ORF">ACFSE1_15710</name>
</gene>
<feature type="compositionally biased region" description="Basic residues" evidence="1">
    <location>
        <begin position="80"/>
        <end position="98"/>
    </location>
</feature>
<evidence type="ECO:0000256" key="1">
    <source>
        <dbReference type="SAM" id="MobiDB-lite"/>
    </source>
</evidence>
<feature type="chain" id="PRO_5045458270" evidence="2">
    <location>
        <begin position="21"/>
        <end position="108"/>
    </location>
</feature>
<reference evidence="4" key="1">
    <citation type="journal article" date="2019" name="Int. J. Syst. Evol. Microbiol.">
        <title>The Global Catalogue of Microorganisms (GCM) 10K type strain sequencing project: providing services to taxonomists for standard genome sequencing and annotation.</title>
        <authorList>
            <consortium name="The Broad Institute Genomics Platform"/>
            <consortium name="The Broad Institute Genome Sequencing Center for Infectious Disease"/>
            <person name="Wu L."/>
            <person name="Ma J."/>
        </authorList>
    </citation>
    <scope>NUCLEOTIDE SEQUENCE [LARGE SCALE GENOMIC DNA]</scope>
    <source>
        <strain evidence="4">CG52</strain>
    </source>
</reference>
<protein>
    <submittedName>
        <fullName evidence="3">GCG_CRPN prefix-to-repeats domain-containing protein</fullName>
    </submittedName>
</protein>
<evidence type="ECO:0000313" key="3">
    <source>
        <dbReference type="EMBL" id="MFD1746923.1"/>
    </source>
</evidence>
<dbReference type="EMBL" id="JBHUEQ010000026">
    <property type="protein sequence ID" value="MFD1746923.1"/>
    <property type="molecule type" value="Genomic_DNA"/>
</dbReference>
<comment type="caution">
    <text evidence="3">The sequence shown here is derived from an EMBL/GenBank/DDBJ whole genome shotgun (WGS) entry which is preliminary data.</text>
</comment>
<feature type="signal peptide" evidence="2">
    <location>
        <begin position="1"/>
        <end position="20"/>
    </location>
</feature>
<feature type="compositionally biased region" description="Pro residues" evidence="1">
    <location>
        <begin position="59"/>
        <end position="74"/>
    </location>
</feature>
<evidence type="ECO:0000313" key="4">
    <source>
        <dbReference type="Proteomes" id="UP001597322"/>
    </source>
</evidence>
<accession>A0ABW4M8H5</accession>
<name>A0ABW4M8H5_9HYPH</name>
<keyword evidence="4" id="KW-1185">Reference proteome</keyword>
<organism evidence="3 4">
    <name type="scientific">Rhizobium helianthi</name>
    <dbReference type="NCBI Taxonomy" id="1132695"/>
    <lineage>
        <taxon>Bacteria</taxon>
        <taxon>Pseudomonadati</taxon>
        <taxon>Pseudomonadota</taxon>
        <taxon>Alphaproteobacteria</taxon>
        <taxon>Hyphomicrobiales</taxon>
        <taxon>Rhizobiaceae</taxon>
        <taxon>Rhizobium/Agrobacterium group</taxon>
        <taxon>Rhizobium</taxon>
    </lineage>
</organism>
<dbReference type="NCBIfam" id="NF047412">
    <property type="entry name" value="sig_GCG_CRPN_rpt"/>
    <property type="match status" value="1"/>
</dbReference>
<evidence type="ECO:0000256" key="2">
    <source>
        <dbReference type="SAM" id="SignalP"/>
    </source>
</evidence>
<proteinExistence type="predicted"/>
<sequence length="108" mass="12265">MKALVLAAAMLAAGAVSTQAQPLAVKPKIAPTGVVEKVDYACGPGWRLNRWGACVPRRGPPPPRYYRPPPPPPGWGWGPPRHHRHHHRDWDRPRHHHRDWGPPPPRWY</sequence>
<dbReference type="Proteomes" id="UP001597322">
    <property type="component" value="Unassembled WGS sequence"/>
</dbReference>
<dbReference type="RefSeq" id="WP_377403285.1">
    <property type="nucleotide sequence ID" value="NZ_JBHUEQ010000026.1"/>
</dbReference>